<dbReference type="GO" id="GO:1904680">
    <property type="term" value="F:peptide transmembrane transporter activity"/>
    <property type="evidence" value="ECO:0007669"/>
    <property type="project" value="TreeGrafter"/>
</dbReference>
<organism evidence="7 8">
    <name type="scientific">Salicibibacter kimchii</name>
    <dbReference type="NCBI Taxonomy" id="2099786"/>
    <lineage>
        <taxon>Bacteria</taxon>
        <taxon>Bacillati</taxon>
        <taxon>Bacillota</taxon>
        <taxon>Bacilli</taxon>
        <taxon>Bacillales</taxon>
        <taxon>Bacillaceae</taxon>
        <taxon>Salicibibacter</taxon>
    </lineage>
</organism>
<dbReference type="AlphaFoldDB" id="A0A345BXH7"/>
<dbReference type="InterPro" id="IPR030678">
    <property type="entry name" value="Peptide/Ni-bd"/>
</dbReference>
<keyword evidence="3 5" id="KW-0732">Signal</keyword>
<dbReference type="KEGG" id="rue:DT065_06235"/>
<evidence type="ECO:0000256" key="1">
    <source>
        <dbReference type="ARBA" id="ARBA00005695"/>
    </source>
</evidence>
<feature type="domain" description="Solute-binding protein family 5" evidence="6">
    <location>
        <begin position="109"/>
        <end position="461"/>
    </location>
</feature>
<evidence type="ECO:0000313" key="8">
    <source>
        <dbReference type="Proteomes" id="UP000252100"/>
    </source>
</evidence>
<keyword evidence="8" id="KW-1185">Reference proteome</keyword>
<comment type="similarity">
    <text evidence="1">Belongs to the bacterial solute-binding protein 5 family.</text>
</comment>
<keyword evidence="2" id="KW-0813">Transport</keyword>
<evidence type="ECO:0000256" key="5">
    <source>
        <dbReference type="SAM" id="SignalP"/>
    </source>
</evidence>
<feature type="signal peptide" evidence="5">
    <location>
        <begin position="1"/>
        <end position="22"/>
    </location>
</feature>
<dbReference type="PANTHER" id="PTHR30290">
    <property type="entry name" value="PERIPLASMIC BINDING COMPONENT OF ABC TRANSPORTER"/>
    <property type="match status" value="1"/>
</dbReference>
<dbReference type="Pfam" id="PF00496">
    <property type="entry name" value="SBP_bac_5"/>
    <property type="match status" value="1"/>
</dbReference>
<dbReference type="PROSITE" id="PS51257">
    <property type="entry name" value="PROKAR_LIPOPROTEIN"/>
    <property type="match status" value="1"/>
</dbReference>
<gene>
    <name evidence="7" type="ORF">DT065_06235</name>
</gene>
<dbReference type="PANTHER" id="PTHR30290:SF9">
    <property type="entry name" value="OLIGOPEPTIDE-BINDING PROTEIN APPA"/>
    <property type="match status" value="1"/>
</dbReference>
<dbReference type="SUPFAM" id="SSF53850">
    <property type="entry name" value="Periplasmic binding protein-like II"/>
    <property type="match status" value="1"/>
</dbReference>
<feature type="chain" id="PRO_5038391019" evidence="5">
    <location>
        <begin position="23"/>
        <end position="551"/>
    </location>
</feature>
<evidence type="ECO:0000256" key="3">
    <source>
        <dbReference type="ARBA" id="ARBA00022729"/>
    </source>
</evidence>
<dbReference type="GO" id="GO:0042597">
    <property type="term" value="C:periplasmic space"/>
    <property type="evidence" value="ECO:0007669"/>
    <property type="project" value="UniProtKB-ARBA"/>
</dbReference>
<dbReference type="Gene3D" id="3.40.190.10">
    <property type="entry name" value="Periplasmic binding protein-like II"/>
    <property type="match status" value="1"/>
</dbReference>
<dbReference type="EMBL" id="CP031092">
    <property type="protein sequence ID" value="AXF55658.1"/>
    <property type="molecule type" value="Genomic_DNA"/>
</dbReference>
<evidence type="ECO:0000259" key="6">
    <source>
        <dbReference type="Pfam" id="PF00496"/>
    </source>
</evidence>
<protein>
    <submittedName>
        <fullName evidence="7">Glutathione ABC transporter substrate-binding protein</fullName>
    </submittedName>
</protein>
<evidence type="ECO:0000256" key="4">
    <source>
        <dbReference type="SAM" id="MobiDB-lite"/>
    </source>
</evidence>
<feature type="compositionally biased region" description="Acidic residues" evidence="4">
    <location>
        <begin position="26"/>
        <end position="54"/>
    </location>
</feature>
<reference evidence="7 8" key="1">
    <citation type="journal article" date="2018" name="J. Microbiol.">
        <title>Salicibibacter kimchii gen. nov., sp. nov., a moderately halophilic and alkalitolerant bacterium in the family Bacillaceae, isolated from kimchi.</title>
        <authorList>
            <person name="Jang J.Y."/>
            <person name="Oh Y.J."/>
            <person name="Lim S.K."/>
            <person name="Park H.K."/>
            <person name="Lee C."/>
            <person name="Kim J.Y."/>
            <person name="Lee M.A."/>
            <person name="Choi H.J."/>
        </authorList>
    </citation>
    <scope>NUCLEOTIDE SEQUENCE [LARGE SCALE GENOMIC DNA]</scope>
    <source>
        <strain evidence="7 8">NKC1-1</strain>
    </source>
</reference>
<accession>A0A345BXH7</accession>
<dbReference type="Gene3D" id="3.90.76.10">
    <property type="entry name" value="Dipeptide-binding Protein, Domain 1"/>
    <property type="match status" value="1"/>
</dbReference>
<dbReference type="GO" id="GO:0043190">
    <property type="term" value="C:ATP-binding cassette (ABC) transporter complex"/>
    <property type="evidence" value="ECO:0007669"/>
    <property type="project" value="InterPro"/>
</dbReference>
<evidence type="ECO:0000256" key="2">
    <source>
        <dbReference type="ARBA" id="ARBA00022448"/>
    </source>
</evidence>
<evidence type="ECO:0000313" key="7">
    <source>
        <dbReference type="EMBL" id="AXF55658.1"/>
    </source>
</evidence>
<sequence>MKRYKRRGYLVTVALATSLVLAACTDDSDVDEGTDEGDSNGEETEAEEESDEAAGEPQEGGDFHISMSGEPVSMDPHESNDNQSAKARSLMYETLLNHHPETLELETTGLAESYEQTDENTWVFELHEGVNFHNGEELTADDVVATFDRVLEEERASEAAFLFEMIENVESIDDYTVEFTTEFPFAPLGAHLAHNAAGIMNEAAIEEDNAEEINLDIEGVGTGQFVFEEWNQGDSLTLTKNDDYWRDEANLDSVTFDIVGEDLTRISMLENNETHVADLIQPNLVDQVEALDTASLIAEPSLSLTYVGFNTEKEPFDDVRVRQAISMAVDNDLLVDGIYDGYGEAAYGPINDLVFGYDEDLEDIGHDLEEAEELLAEAGYEDGFETTLWMNDDNPVREQTAELIQDQLSDIGVDVSLENVEWGAYLDQTAEGEHDMYVLGWVTVTGDADYGMYSLFHSDNFGAPGNRSFYENEEVDELLEDARQEEDEETREELYSDIQEILVDEAPMIYTVFDDLRVGVADAAENFVQHPNGTFDLSETYITEEAEDDGY</sequence>
<dbReference type="InterPro" id="IPR039424">
    <property type="entry name" value="SBP_5"/>
</dbReference>
<dbReference type="RefSeq" id="WP_114371733.1">
    <property type="nucleotide sequence ID" value="NZ_CP031092.1"/>
</dbReference>
<dbReference type="Gene3D" id="3.10.105.10">
    <property type="entry name" value="Dipeptide-binding Protein, Domain 3"/>
    <property type="match status" value="1"/>
</dbReference>
<dbReference type="Proteomes" id="UP000252100">
    <property type="component" value="Chromosome"/>
</dbReference>
<dbReference type="OrthoDB" id="9796817at2"/>
<name>A0A345BXH7_9BACI</name>
<dbReference type="InterPro" id="IPR000914">
    <property type="entry name" value="SBP_5_dom"/>
</dbReference>
<dbReference type="PIRSF" id="PIRSF002741">
    <property type="entry name" value="MppA"/>
    <property type="match status" value="1"/>
</dbReference>
<proteinExistence type="inferred from homology"/>
<dbReference type="GO" id="GO:0015833">
    <property type="term" value="P:peptide transport"/>
    <property type="evidence" value="ECO:0007669"/>
    <property type="project" value="TreeGrafter"/>
</dbReference>
<feature type="region of interest" description="Disordered" evidence="4">
    <location>
        <begin position="23"/>
        <end position="84"/>
    </location>
</feature>